<dbReference type="RefSeq" id="WP_281744483.1">
    <property type="nucleotide sequence ID" value="NZ_AP026974.1"/>
</dbReference>
<accession>A0ABM8CN37</accession>
<organism evidence="1 2">
    <name type="scientific">Polynucleobacter yangtzensis</name>
    <dbReference type="NCBI Taxonomy" id="1743159"/>
    <lineage>
        <taxon>Bacteria</taxon>
        <taxon>Pseudomonadati</taxon>
        <taxon>Pseudomonadota</taxon>
        <taxon>Betaproteobacteria</taxon>
        <taxon>Burkholderiales</taxon>
        <taxon>Burkholderiaceae</taxon>
        <taxon>Polynucleobacter</taxon>
    </lineage>
</organism>
<evidence type="ECO:0000313" key="2">
    <source>
        <dbReference type="Proteomes" id="UP001211204"/>
    </source>
</evidence>
<name>A0ABM8CN37_9BURK</name>
<dbReference type="EMBL" id="AP026974">
    <property type="protein sequence ID" value="BDT79229.1"/>
    <property type="molecule type" value="Genomic_DNA"/>
</dbReference>
<protein>
    <submittedName>
        <fullName evidence="1">Uncharacterized protein</fullName>
    </submittedName>
</protein>
<proteinExistence type="predicted"/>
<reference evidence="1 2" key="1">
    <citation type="submission" date="2022-11" db="EMBL/GenBank/DDBJ databases">
        <title>Complete Genome Sequences of three Polynucleobacter sp. Subcluster PnecC Strains KF022, KF023, and KF032 Isolated from a Shallow Eutrophic Lake in Japan.</title>
        <authorList>
            <person name="Ogata Y."/>
            <person name="Watanabe K."/>
            <person name="Takemine S."/>
            <person name="Shindo C."/>
            <person name="Kurokawa R."/>
            <person name="Suda W."/>
        </authorList>
    </citation>
    <scope>NUCLEOTIDE SEQUENCE [LARGE SCALE GENOMIC DNA]</scope>
    <source>
        <strain evidence="1 2">KF032</strain>
    </source>
</reference>
<keyword evidence="2" id="KW-1185">Reference proteome</keyword>
<sequence>MPPLLANGRFECDSAEMQELMGGHYPPNTEPGQTAYFKYFEMTVRSKYGEGALSDMQLLGTGPHEYEKWTNR</sequence>
<dbReference type="Proteomes" id="UP001211204">
    <property type="component" value="Chromosome"/>
</dbReference>
<gene>
    <name evidence="1" type="ORF">PKF032_11170</name>
</gene>
<evidence type="ECO:0000313" key="1">
    <source>
        <dbReference type="EMBL" id="BDT79229.1"/>
    </source>
</evidence>